<proteinExistence type="predicted"/>
<dbReference type="Gene3D" id="3.40.50.720">
    <property type="entry name" value="NAD(P)-binding Rossmann-like Domain"/>
    <property type="match status" value="1"/>
</dbReference>
<dbReference type="AlphaFoldDB" id="A0A0F9DF69"/>
<dbReference type="InterPro" id="IPR051783">
    <property type="entry name" value="NAD(P)-dependent_oxidoreduct"/>
</dbReference>
<feature type="non-terminal residue" evidence="2">
    <location>
        <position position="397"/>
    </location>
</feature>
<dbReference type="PANTHER" id="PTHR48079:SF6">
    <property type="entry name" value="NAD(P)-BINDING DOMAIN-CONTAINING PROTEIN-RELATED"/>
    <property type="match status" value="1"/>
</dbReference>
<accession>A0A0F9DF69</accession>
<gene>
    <name evidence="2" type="ORF">LCGC14_2553970</name>
</gene>
<name>A0A0F9DF69_9ZZZZ</name>
<comment type="caution">
    <text evidence="2">The sequence shown here is derived from an EMBL/GenBank/DDBJ whole genome shotgun (WGS) entry which is preliminary data.</text>
</comment>
<dbReference type="GO" id="GO:0005737">
    <property type="term" value="C:cytoplasm"/>
    <property type="evidence" value="ECO:0007669"/>
    <property type="project" value="TreeGrafter"/>
</dbReference>
<sequence>MNLETEIPYCFDLPTTPRPEIGKILVTGATGYVGGRLVHELLNRGYEIRILVRAGSPDHKVRWPGVEVVTGDALDMNSIRHALKDITIVYYLIHSLLLSRKELGAAEMKAAAHFRIAAEENHVDRIIYLGGLGKRRGKLSTHLQSRIRVAEELSKGKVAVTILRAAIIIGSGSASFEILEHLVKNLPVILIPKWARTKCQPIGIRDVIKYLVGVLEIDETRSKSYDIGGKSGLSYLDMLKILSDLLNKRKLYIPVSGTNIRFYGYVAGLVTPVPVQIVTALFESAKYEVICLDNKIKEDLDFELLTFSEAVVFALDKEVQDKIRTRWSDAYPPAHELTIKMHDLDTPKYSCVRSLFSDKNASYLFKSVCMIGGKDGWYHNNWMWNLRGMTDKLIMGV</sequence>
<dbReference type="Pfam" id="PF13460">
    <property type="entry name" value="NAD_binding_10"/>
    <property type="match status" value="1"/>
</dbReference>
<evidence type="ECO:0000313" key="2">
    <source>
        <dbReference type="EMBL" id="KKL10623.1"/>
    </source>
</evidence>
<dbReference type="PANTHER" id="PTHR48079">
    <property type="entry name" value="PROTEIN YEEZ"/>
    <property type="match status" value="1"/>
</dbReference>
<evidence type="ECO:0000259" key="1">
    <source>
        <dbReference type="Pfam" id="PF13460"/>
    </source>
</evidence>
<protein>
    <recommendedName>
        <fullName evidence="1">NAD(P)-binding domain-containing protein</fullName>
    </recommendedName>
</protein>
<dbReference type="InterPro" id="IPR036291">
    <property type="entry name" value="NAD(P)-bd_dom_sf"/>
</dbReference>
<dbReference type="SUPFAM" id="SSF51735">
    <property type="entry name" value="NAD(P)-binding Rossmann-fold domains"/>
    <property type="match status" value="1"/>
</dbReference>
<dbReference type="InterPro" id="IPR016040">
    <property type="entry name" value="NAD(P)-bd_dom"/>
</dbReference>
<feature type="domain" description="NAD(P)-binding" evidence="1">
    <location>
        <begin position="28"/>
        <end position="159"/>
    </location>
</feature>
<dbReference type="EMBL" id="LAZR01041987">
    <property type="protein sequence ID" value="KKL10623.1"/>
    <property type="molecule type" value="Genomic_DNA"/>
</dbReference>
<reference evidence="2" key="1">
    <citation type="journal article" date="2015" name="Nature">
        <title>Complex archaea that bridge the gap between prokaryotes and eukaryotes.</title>
        <authorList>
            <person name="Spang A."/>
            <person name="Saw J.H."/>
            <person name="Jorgensen S.L."/>
            <person name="Zaremba-Niedzwiedzka K."/>
            <person name="Martijn J."/>
            <person name="Lind A.E."/>
            <person name="van Eijk R."/>
            <person name="Schleper C."/>
            <person name="Guy L."/>
            <person name="Ettema T.J."/>
        </authorList>
    </citation>
    <scope>NUCLEOTIDE SEQUENCE</scope>
</reference>
<organism evidence="2">
    <name type="scientific">marine sediment metagenome</name>
    <dbReference type="NCBI Taxonomy" id="412755"/>
    <lineage>
        <taxon>unclassified sequences</taxon>
        <taxon>metagenomes</taxon>
        <taxon>ecological metagenomes</taxon>
    </lineage>
</organism>
<dbReference type="GO" id="GO:0004029">
    <property type="term" value="F:aldehyde dehydrogenase (NAD+) activity"/>
    <property type="evidence" value="ECO:0007669"/>
    <property type="project" value="TreeGrafter"/>
</dbReference>